<evidence type="ECO:0000256" key="1">
    <source>
        <dbReference type="ARBA" id="ARBA00004651"/>
    </source>
</evidence>
<feature type="transmembrane region" description="Helical" evidence="5">
    <location>
        <begin position="79"/>
        <end position="99"/>
    </location>
</feature>
<sequence length="393" mass="40446">MLSAYLPLLRTPGAPRFVAGSALARLGSAMFGVAVVAMVSARRESYGLAGGVSAAGLVVLAITAAVVGRLIDRRGQRRIALPLVGWTVLWGSTLVVLSVVEAPAWTLFVAYALAAIVANTGTMSRARWSHLLTDRPDRLHTAMSFEQVIDELSFVFGPVLAVVLSTQMFPEAGFVAAGLCYVVGMVVFLGARSTEPPVDRDAQPDTTLALRRPGIVLLGLVMFMTGTIFGSNEVVTIAVAEHLGRKDLAGPVLALFALGSAGAGLVYGARTVRLSLPTALVAGTLGMVVLEAPVLLAGDFVSLSLVMLVAGVATAPTLITSMNLAQRLVPAGQVNEALSVVITGLIVGVAAGSAAGGRVAEAYTPQAGYWVAVVAGALAVVLAVLGRRTLRTP</sequence>
<dbReference type="Pfam" id="PF07690">
    <property type="entry name" value="MFS_1"/>
    <property type="match status" value="1"/>
</dbReference>
<dbReference type="PANTHER" id="PTHR23542:SF1">
    <property type="entry name" value="MAJOR FACILITATOR SUPERFAMILY (MFS) PROFILE DOMAIN-CONTAINING PROTEIN"/>
    <property type="match status" value="1"/>
</dbReference>
<evidence type="ECO:0000256" key="5">
    <source>
        <dbReference type="SAM" id="Phobius"/>
    </source>
</evidence>
<dbReference type="SUPFAM" id="SSF103473">
    <property type="entry name" value="MFS general substrate transporter"/>
    <property type="match status" value="1"/>
</dbReference>
<feature type="domain" description="Major facilitator superfamily (MFS) profile" evidence="6">
    <location>
        <begin position="214"/>
        <end position="393"/>
    </location>
</feature>
<dbReference type="Proteomes" id="UP001528912">
    <property type="component" value="Unassembled WGS sequence"/>
</dbReference>
<feature type="transmembrane region" description="Helical" evidence="5">
    <location>
        <begin position="172"/>
        <end position="191"/>
    </location>
</feature>
<feature type="transmembrane region" description="Helical" evidence="5">
    <location>
        <begin position="17"/>
        <end position="40"/>
    </location>
</feature>
<proteinExistence type="predicted"/>
<feature type="transmembrane region" description="Helical" evidence="5">
    <location>
        <begin position="303"/>
        <end position="325"/>
    </location>
</feature>
<dbReference type="Gene3D" id="1.20.1250.20">
    <property type="entry name" value="MFS general substrate transporter like domains"/>
    <property type="match status" value="1"/>
</dbReference>
<dbReference type="PANTHER" id="PTHR23542">
    <property type="match status" value="1"/>
</dbReference>
<feature type="transmembrane region" description="Helical" evidence="5">
    <location>
        <begin position="212"/>
        <end position="229"/>
    </location>
</feature>
<keyword evidence="8" id="KW-1185">Reference proteome</keyword>
<dbReference type="InterPro" id="IPR011701">
    <property type="entry name" value="MFS"/>
</dbReference>
<feature type="transmembrane region" description="Helical" evidence="5">
    <location>
        <begin position="105"/>
        <end position="128"/>
    </location>
</feature>
<feature type="transmembrane region" description="Helical" evidence="5">
    <location>
        <begin position="337"/>
        <end position="355"/>
    </location>
</feature>
<gene>
    <name evidence="7" type="ORF">P4R38_00725</name>
</gene>
<dbReference type="PROSITE" id="PS50850">
    <property type="entry name" value="MFS"/>
    <property type="match status" value="1"/>
</dbReference>
<evidence type="ECO:0000313" key="8">
    <source>
        <dbReference type="Proteomes" id="UP001528912"/>
    </source>
</evidence>
<dbReference type="EMBL" id="JAROAV010000003">
    <property type="protein sequence ID" value="MDF8262766.1"/>
    <property type="molecule type" value="Genomic_DNA"/>
</dbReference>
<dbReference type="InterPro" id="IPR036259">
    <property type="entry name" value="MFS_trans_sf"/>
</dbReference>
<comment type="caution">
    <text evidence="7">The sequence shown here is derived from an EMBL/GenBank/DDBJ whole genome shotgun (WGS) entry which is preliminary data.</text>
</comment>
<comment type="subcellular location">
    <subcellularLocation>
        <location evidence="1">Cell membrane</location>
        <topology evidence="1">Multi-pass membrane protein</topology>
    </subcellularLocation>
</comment>
<dbReference type="InterPro" id="IPR020846">
    <property type="entry name" value="MFS_dom"/>
</dbReference>
<keyword evidence="4 5" id="KW-0472">Membrane</keyword>
<feature type="transmembrane region" description="Helical" evidence="5">
    <location>
        <begin position="249"/>
        <end position="269"/>
    </location>
</feature>
<organism evidence="7 8">
    <name type="scientific">Luteipulveratus flavus</name>
    <dbReference type="NCBI Taxonomy" id="3031728"/>
    <lineage>
        <taxon>Bacteria</taxon>
        <taxon>Bacillati</taxon>
        <taxon>Actinomycetota</taxon>
        <taxon>Actinomycetes</taxon>
        <taxon>Micrococcales</taxon>
        <taxon>Dermacoccaceae</taxon>
        <taxon>Luteipulveratus</taxon>
    </lineage>
</organism>
<feature type="transmembrane region" description="Helical" evidence="5">
    <location>
        <begin position="276"/>
        <end position="297"/>
    </location>
</feature>
<feature type="transmembrane region" description="Helical" evidence="5">
    <location>
        <begin position="367"/>
        <end position="385"/>
    </location>
</feature>
<evidence type="ECO:0000256" key="3">
    <source>
        <dbReference type="ARBA" id="ARBA00022989"/>
    </source>
</evidence>
<evidence type="ECO:0000313" key="7">
    <source>
        <dbReference type="EMBL" id="MDF8262766.1"/>
    </source>
</evidence>
<evidence type="ECO:0000256" key="2">
    <source>
        <dbReference type="ARBA" id="ARBA00022692"/>
    </source>
</evidence>
<evidence type="ECO:0000256" key="4">
    <source>
        <dbReference type="ARBA" id="ARBA00023136"/>
    </source>
</evidence>
<reference evidence="7 8" key="1">
    <citation type="submission" date="2023-03" db="EMBL/GenBank/DDBJ databases">
        <title>YIM 133296 draft genome.</title>
        <authorList>
            <person name="Xiong L."/>
        </authorList>
    </citation>
    <scope>NUCLEOTIDE SEQUENCE [LARGE SCALE GENOMIC DNA]</scope>
    <source>
        <strain evidence="7 8">YIM 133296</strain>
    </source>
</reference>
<feature type="transmembrane region" description="Helical" evidence="5">
    <location>
        <begin position="46"/>
        <end position="67"/>
    </location>
</feature>
<accession>A0ABT6C657</accession>
<keyword evidence="2 5" id="KW-0812">Transmembrane</keyword>
<evidence type="ECO:0000259" key="6">
    <source>
        <dbReference type="PROSITE" id="PS50850"/>
    </source>
</evidence>
<keyword evidence="3 5" id="KW-1133">Transmembrane helix</keyword>
<protein>
    <submittedName>
        <fullName evidence="7">MFS transporter</fullName>
    </submittedName>
</protein>
<dbReference type="RefSeq" id="WP_277190548.1">
    <property type="nucleotide sequence ID" value="NZ_JAROAV010000003.1"/>
</dbReference>
<name>A0ABT6C657_9MICO</name>